<evidence type="ECO:0000313" key="2">
    <source>
        <dbReference type="EMBL" id="MBL0389643.1"/>
    </source>
</evidence>
<dbReference type="EMBL" id="JAEQNE010000001">
    <property type="protein sequence ID" value="MBL0389643.1"/>
    <property type="molecule type" value="Genomic_DNA"/>
</dbReference>
<keyword evidence="1" id="KW-0732">Signal</keyword>
<dbReference type="NCBIfam" id="TIGR03509">
    <property type="entry name" value="OMP_MtrB_PioB"/>
    <property type="match status" value="1"/>
</dbReference>
<keyword evidence="3" id="KW-1185">Reference proteome</keyword>
<organism evidence="2 3">
    <name type="scientific">Ramlibacter monticola</name>
    <dbReference type="NCBI Taxonomy" id="1926872"/>
    <lineage>
        <taxon>Bacteria</taxon>
        <taxon>Pseudomonadati</taxon>
        <taxon>Pseudomonadota</taxon>
        <taxon>Betaproteobacteria</taxon>
        <taxon>Burkholderiales</taxon>
        <taxon>Comamonadaceae</taxon>
        <taxon>Ramlibacter</taxon>
    </lineage>
</organism>
<dbReference type="Pfam" id="PF11854">
    <property type="entry name" value="MtrB_PioB"/>
    <property type="match status" value="1"/>
</dbReference>
<reference evidence="2 3" key="1">
    <citation type="journal article" date="2017" name="Int. J. Syst. Evol. Microbiol.">
        <title>Ramlibacter monticola sp. nov., isolated from forest soil.</title>
        <authorList>
            <person name="Chaudhary D.K."/>
            <person name="Kim J."/>
        </authorList>
    </citation>
    <scope>NUCLEOTIDE SEQUENCE [LARGE SCALE GENOMIC DNA]</scope>
    <source>
        <strain evidence="2 3">KACC 19175</strain>
    </source>
</reference>
<proteinExistence type="predicted"/>
<sequence length="731" mass="79592">MLSLCRPAGRCRPTLLALALFAAFAPAWSHAEDVVESSVDAGIGFVDGSRADRAQFDQYSGLRPSQSVFGIFGADYYRRNDETGVAVGFHLSDLFTDNRELALRWGRQGDWKLAASYGELMRRETVQFNSGIAGAGTTTPRIVPVLPGTGSDLDLATKRQALGLGFTKVISSRVQFELSGRTEHKEGSRLSGVGFACPSAVGNGCTGTNAAQVGSAVLFVPEPIDADHHQVEARISYAASNLRLGVGYYGSFYRNRLGSLTPGLPDSLFNPVGTLLPVGAGLAGILGNPVALPPDNQAHHLELTGAYLYNANSTVNFKLARVLATQTDSFTGHGFTTRPAGVNDLGGHIVTNLAQVGFSTRPMARLSVQGHVRYEDRDDETTLQPYNVEGTNVFTNRQLPYRTTKAKLQANYQFAPDWRGTLGWGRELIDRGVFTPSSATSGVTALRQDTRETVWRAELRRQMTEDFSGAISYDHSERNGSNWLRDNSGLGVTEVPDANAPGTGFDRGIFMPTLSDRRREKLRFLADWQPMEQLTLQGALDVGVDHYSAPGVYGLRSAGMRQATIDLTYAITDAWNVTGFASWGKQNLDQGKPDAAFLSFDNHESNVGVGVTGKATSKVELGLNLSHLRDRATFAQVLDATASGADAALLAASGGLPPITFQQDVLRLFGRYTLDKNSWVGAEFSHYRTRWDDWAWGFAGTPFVFSDGTVGTRQEVQRVNVLRLVYTYRWQ</sequence>
<dbReference type="AlphaFoldDB" id="A0A937CRN9"/>
<evidence type="ECO:0000256" key="1">
    <source>
        <dbReference type="SAM" id="SignalP"/>
    </source>
</evidence>
<feature type="chain" id="PRO_5037727873" evidence="1">
    <location>
        <begin position="32"/>
        <end position="731"/>
    </location>
</feature>
<gene>
    <name evidence="2" type="ORF">JJ685_00665</name>
</gene>
<accession>A0A937CRN9</accession>
<dbReference type="Proteomes" id="UP000599109">
    <property type="component" value="Unassembled WGS sequence"/>
</dbReference>
<dbReference type="InterPro" id="IPR020016">
    <property type="entry name" value="Decahaem-assoc_OM_MtrB/PioB"/>
</dbReference>
<feature type="signal peptide" evidence="1">
    <location>
        <begin position="1"/>
        <end position="31"/>
    </location>
</feature>
<name>A0A937CRN9_9BURK</name>
<protein>
    <submittedName>
        <fullName evidence="2">MtrB/PioB family decaheme-associated outer membrane protein</fullName>
    </submittedName>
</protein>
<dbReference type="SUPFAM" id="SSF56935">
    <property type="entry name" value="Porins"/>
    <property type="match status" value="2"/>
</dbReference>
<comment type="caution">
    <text evidence="2">The sequence shown here is derived from an EMBL/GenBank/DDBJ whole genome shotgun (WGS) entry which is preliminary data.</text>
</comment>
<dbReference type="RefSeq" id="WP_201672249.1">
    <property type="nucleotide sequence ID" value="NZ_JAEQNE010000001.1"/>
</dbReference>
<evidence type="ECO:0000313" key="3">
    <source>
        <dbReference type="Proteomes" id="UP000599109"/>
    </source>
</evidence>